<evidence type="ECO:0000313" key="2">
    <source>
        <dbReference type="Proteomes" id="UP000729402"/>
    </source>
</evidence>
<sequence>MNGIGGIWNPGMVGIVVGTDGILVGIEGIVGMVAGTVGMAGTVVGREGIAPAAAGGMVRFGIGMDGIGGIFSLGTAGMKGIGGSVVGTVGMEG</sequence>
<keyword evidence="2" id="KW-1185">Reference proteome</keyword>
<reference evidence="1" key="1">
    <citation type="journal article" date="2021" name="bioRxiv">
        <title>Whole Genome Assembly and Annotation of Northern Wild Rice, Zizania palustris L., Supports a Whole Genome Duplication in the Zizania Genus.</title>
        <authorList>
            <person name="Haas M."/>
            <person name="Kono T."/>
            <person name="Macchietto M."/>
            <person name="Millas R."/>
            <person name="McGilp L."/>
            <person name="Shao M."/>
            <person name="Duquette J."/>
            <person name="Hirsch C.N."/>
            <person name="Kimball J."/>
        </authorList>
    </citation>
    <scope>NUCLEOTIDE SEQUENCE</scope>
    <source>
        <tissue evidence="1">Fresh leaf tissue</tissue>
    </source>
</reference>
<gene>
    <name evidence="1" type="ORF">GUJ93_ZPchr0010g7986</name>
</gene>
<protein>
    <submittedName>
        <fullName evidence="1">Uncharacterized protein</fullName>
    </submittedName>
</protein>
<dbReference type="EMBL" id="JAAALK010000082">
    <property type="protein sequence ID" value="KAG8087390.1"/>
    <property type="molecule type" value="Genomic_DNA"/>
</dbReference>
<proteinExistence type="predicted"/>
<organism evidence="1 2">
    <name type="scientific">Zizania palustris</name>
    <name type="common">Northern wild rice</name>
    <dbReference type="NCBI Taxonomy" id="103762"/>
    <lineage>
        <taxon>Eukaryota</taxon>
        <taxon>Viridiplantae</taxon>
        <taxon>Streptophyta</taxon>
        <taxon>Embryophyta</taxon>
        <taxon>Tracheophyta</taxon>
        <taxon>Spermatophyta</taxon>
        <taxon>Magnoliopsida</taxon>
        <taxon>Liliopsida</taxon>
        <taxon>Poales</taxon>
        <taxon>Poaceae</taxon>
        <taxon>BOP clade</taxon>
        <taxon>Oryzoideae</taxon>
        <taxon>Oryzeae</taxon>
        <taxon>Zizaniinae</taxon>
        <taxon>Zizania</taxon>
    </lineage>
</organism>
<name>A0A8J5WB27_ZIZPA</name>
<evidence type="ECO:0000313" key="1">
    <source>
        <dbReference type="EMBL" id="KAG8087390.1"/>
    </source>
</evidence>
<reference evidence="1" key="2">
    <citation type="submission" date="2021-02" db="EMBL/GenBank/DDBJ databases">
        <authorList>
            <person name="Kimball J.A."/>
            <person name="Haas M.W."/>
            <person name="Macchietto M."/>
            <person name="Kono T."/>
            <person name="Duquette J."/>
            <person name="Shao M."/>
        </authorList>
    </citation>
    <scope>NUCLEOTIDE SEQUENCE</scope>
    <source>
        <tissue evidence="1">Fresh leaf tissue</tissue>
    </source>
</reference>
<accession>A0A8J5WB27</accession>
<dbReference type="Proteomes" id="UP000729402">
    <property type="component" value="Unassembled WGS sequence"/>
</dbReference>
<comment type="caution">
    <text evidence="1">The sequence shown here is derived from an EMBL/GenBank/DDBJ whole genome shotgun (WGS) entry which is preliminary data.</text>
</comment>
<dbReference type="AlphaFoldDB" id="A0A8J5WB27"/>